<evidence type="ECO:0000313" key="2">
    <source>
        <dbReference type="EMBL" id="EFX00354.1"/>
    </source>
</evidence>
<keyword evidence="3" id="KW-1185">Reference proteome</keyword>
<proteinExistence type="predicted"/>
<feature type="chain" id="PRO_5003264048" evidence="1">
    <location>
        <begin position="25"/>
        <end position="199"/>
    </location>
</feature>
<dbReference type="HOGENOM" id="CLU_1482880_0_0_1"/>
<evidence type="ECO:0000313" key="3">
    <source>
        <dbReference type="Proteomes" id="UP000007796"/>
    </source>
</evidence>
<organism evidence="3">
    <name type="scientific">Grosmannia clavigera (strain kw1407 / UAMH 11150)</name>
    <name type="common">Blue stain fungus</name>
    <name type="synonym">Graphiocladiella clavigera</name>
    <dbReference type="NCBI Taxonomy" id="655863"/>
    <lineage>
        <taxon>Eukaryota</taxon>
        <taxon>Fungi</taxon>
        <taxon>Dikarya</taxon>
        <taxon>Ascomycota</taxon>
        <taxon>Pezizomycotina</taxon>
        <taxon>Sordariomycetes</taxon>
        <taxon>Sordariomycetidae</taxon>
        <taxon>Ophiostomatales</taxon>
        <taxon>Ophiostomataceae</taxon>
        <taxon>Leptographium</taxon>
    </lineage>
</organism>
<dbReference type="STRING" id="655863.F0XNN3"/>
<name>F0XNN3_GROCL</name>
<keyword evidence="1" id="KW-0732">Signal</keyword>
<evidence type="ECO:0000256" key="1">
    <source>
        <dbReference type="SAM" id="SignalP"/>
    </source>
</evidence>
<dbReference type="AlphaFoldDB" id="F0XNN3"/>
<dbReference type="InParanoid" id="F0XNN3"/>
<dbReference type="RefSeq" id="XP_014169836.1">
    <property type="nucleotide sequence ID" value="XM_014314361.1"/>
</dbReference>
<reference evidence="2 3" key="1">
    <citation type="journal article" date="2011" name="Proc. Natl. Acad. Sci. U.S.A.">
        <title>Genome and transcriptome analyses of the mountain pine beetle-fungal symbiont Grosmannia clavigera, a lodgepole pine pathogen.</title>
        <authorList>
            <person name="DiGuistini S."/>
            <person name="Wang Y."/>
            <person name="Liao N.Y."/>
            <person name="Taylor G."/>
            <person name="Tanguay P."/>
            <person name="Feau N."/>
            <person name="Henrissat B."/>
            <person name="Chan S.K."/>
            <person name="Hesse-Orce U."/>
            <person name="Alamouti S.M."/>
            <person name="Tsui C.K.M."/>
            <person name="Docking R.T."/>
            <person name="Levasseur A."/>
            <person name="Haridas S."/>
            <person name="Robertson G."/>
            <person name="Birol I."/>
            <person name="Holt R.A."/>
            <person name="Marra M.A."/>
            <person name="Hamelin R.C."/>
            <person name="Hirst M."/>
            <person name="Jones S.J.M."/>
            <person name="Bohlmann J."/>
            <person name="Breuil C."/>
        </authorList>
    </citation>
    <scope>NUCLEOTIDE SEQUENCE [LARGE SCALE GENOMIC DNA]</scope>
    <source>
        <strain evidence="3">kw1407 / UAMH 11150</strain>
    </source>
</reference>
<accession>F0XNN3</accession>
<dbReference type="EMBL" id="GL629801">
    <property type="protein sequence ID" value="EFX00354.1"/>
    <property type="molecule type" value="Genomic_DNA"/>
</dbReference>
<gene>
    <name evidence="2" type="ORF">CMQ_7356</name>
</gene>
<dbReference type="GeneID" id="25980891"/>
<protein>
    <submittedName>
        <fullName evidence="2">Uncharacterized protein</fullName>
    </submittedName>
</protein>
<sequence length="199" mass="21006">MRFSTTRTLLAALAAAASAPFVQAGPFTITWFSGYSCSGRSLACFGYNSYECCEQPPSPSSFPYARVTSSGPVGIVVFTEVTNTGGCGLCHSTGSINNCYFNSPFETILVASITQCRRSRRRDLDATSLKLPASEAIQEPCNGTVPLTLATVNGHDYDLTGPDRLAIMNDVINMADGDAFAVKWAGAYLGPATDGTPTS</sequence>
<dbReference type="OrthoDB" id="5227636at2759"/>
<feature type="signal peptide" evidence="1">
    <location>
        <begin position="1"/>
        <end position="24"/>
    </location>
</feature>
<dbReference type="Proteomes" id="UP000007796">
    <property type="component" value="Unassembled WGS sequence"/>
</dbReference>